<organism evidence="1 2">
    <name type="scientific">Rhodococcus aetherivorans</name>
    <dbReference type="NCBI Taxonomy" id="191292"/>
    <lineage>
        <taxon>Bacteria</taxon>
        <taxon>Bacillati</taxon>
        <taxon>Actinomycetota</taxon>
        <taxon>Actinomycetes</taxon>
        <taxon>Mycobacteriales</taxon>
        <taxon>Nocardiaceae</taxon>
        <taxon>Rhodococcus</taxon>
    </lineage>
</organism>
<sequence length="121" mass="12993">MVFERCDGISAGAWEDLEVGVAHLTRGTRIAWFTDQVITVISLFGGMTPGDLGRFPVAARGDPIAWAAQVGGWHVGTDTRAAGRTGAMMHFFPSGGRSRVLGRWPDIHSRQSFPAEHTGTA</sequence>
<evidence type="ECO:0000313" key="1">
    <source>
        <dbReference type="EMBL" id="UYF95070.1"/>
    </source>
</evidence>
<dbReference type="AlphaFoldDB" id="A0AA46P5L9"/>
<accession>A0AA46P5L9</accession>
<name>A0AA46P5L9_9NOCA</name>
<dbReference type="RefSeq" id="WP_065922015.1">
    <property type="nucleotide sequence ID" value="NZ_CP106982.1"/>
</dbReference>
<dbReference type="EMBL" id="CP106982">
    <property type="protein sequence ID" value="UYF95070.1"/>
    <property type="molecule type" value="Genomic_DNA"/>
</dbReference>
<proteinExistence type="predicted"/>
<dbReference type="GeneID" id="83619680"/>
<reference evidence="1" key="1">
    <citation type="submission" date="2022-09" db="EMBL/GenBank/DDBJ databases">
        <title>The genome sequence of Rhodococcus aetherivorans N1.</title>
        <authorList>
            <person name="Jiang W."/>
        </authorList>
    </citation>
    <scope>NUCLEOTIDE SEQUENCE</scope>
    <source>
        <strain evidence="1">N1</strain>
    </source>
</reference>
<protein>
    <submittedName>
        <fullName evidence="1">STAS/SEC14 domain-containing protein</fullName>
    </submittedName>
</protein>
<gene>
    <name evidence="1" type="ORF">OCS65_04645</name>
</gene>
<dbReference type="Proteomes" id="UP001163947">
    <property type="component" value="Chromosome"/>
</dbReference>
<evidence type="ECO:0000313" key="2">
    <source>
        <dbReference type="Proteomes" id="UP001163947"/>
    </source>
</evidence>